<comment type="similarity">
    <text evidence="2 10">Belongs to the peptidase S8 family.</text>
</comment>
<keyword evidence="4 10" id="KW-0645">Protease</keyword>
<feature type="active site" description="Charge relay system" evidence="9 10">
    <location>
        <position position="554"/>
    </location>
</feature>
<evidence type="ECO:0000256" key="2">
    <source>
        <dbReference type="ARBA" id="ARBA00011073"/>
    </source>
</evidence>
<evidence type="ECO:0000259" key="11">
    <source>
        <dbReference type="Pfam" id="PF00082"/>
    </source>
</evidence>
<accession>A0ABC8QZS4</accession>
<evidence type="ECO:0000313" key="14">
    <source>
        <dbReference type="EMBL" id="CAK9135327.1"/>
    </source>
</evidence>
<evidence type="ECO:0000259" key="12">
    <source>
        <dbReference type="Pfam" id="PF05922"/>
    </source>
</evidence>
<dbReference type="Gene3D" id="2.60.40.2310">
    <property type="match status" value="1"/>
</dbReference>
<evidence type="ECO:0000256" key="7">
    <source>
        <dbReference type="ARBA" id="ARBA00022825"/>
    </source>
</evidence>
<feature type="domain" description="Inhibitor I9" evidence="12">
    <location>
        <begin position="42"/>
        <end position="126"/>
    </location>
</feature>
<evidence type="ECO:0008006" key="16">
    <source>
        <dbReference type="Google" id="ProtNLM"/>
    </source>
</evidence>
<evidence type="ECO:0000256" key="9">
    <source>
        <dbReference type="PIRSR" id="PIRSR615500-1"/>
    </source>
</evidence>
<dbReference type="InterPro" id="IPR037045">
    <property type="entry name" value="S8pro/Inhibitor_I9_sf"/>
</dbReference>
<feature type="active site" description="Charge relay system" evidence="9 10">
    <location>
        <position position="233"/>
    </location>
</feature>
<reference evidence="14 15" key="1">
    <citation type="submission" date="2024-02" db="EMBL/GenBank/DDBJ databases">
        <authorList>
            <person name="Vignale AGUSTIN F."/>
            <person name="Sosa J E."/>
            <person name="Modenutti C."/>
        </authorList>
    </citation>
    <scope>NUCLEOTIDE SEQUENCE [LARGE SCALE GENOMIC DNA]</scope>
</reference>
<evidence type="ECO:0000256" key="4">
    <source>
        <dbReference type="ARBA" id="ARBA00022670"/>
    </source>
</evidence>
<keyword evidence="7 10" id="KW-0720">Serine protease</keyword>
<dbReference type="InterPro" id="IPR041469">
    <property type="entry name" value="Subtilisin-like_FN3"/>
</dbReference>
<dbReference type="GO" id="GO:0005576">
    <property type="term" value="C:extracellular region"/>
    <property type="evidence" value="ECO:0007669"/>
    <property type="project" value="UniProtKB-SubCell"/>
</dbReference>
<dbReference type="SUPFAM" id="SSF52743">
    <property type="entry name" value="Subtilisin-like"/>
    <property type="match status" value="1"/>
</dbReference>
<evidence type="ECO:0000259" key="13">
    <source>
        <dbReference type="Pfam" id="PF17766"/>
    </source>
</evidence>
<evidence type="ECO:0000256" key="8">
    <source>
        <dbReference type="ARBA" id="ARBA00023180"/>
    </source>
</evidence>
<name>A0ABC8QZS4_9AQUA</name>
<dbReference type="InterPro" id="IPR015500">
    <property type="entry name" value="Peptidase_S8_subtilisin-rel"/>
</dbReference>
<gene>
    <name evidence="14" type="ORF">ILEXP_LOCUS2273</name>
</gene>
<evidence type="ECO:0000256" key="3">
    <source>
        <dbReference type="ARBA" id="ARBA00022525"/>
    </source>
</evidence>
<dbReference type="Gene3D" id="3.30.70.80">
    <property type="entry name" value="Peptidase S8 propeptide/proteinase inhibitor I9"/>
    <property type="match status" value="1"/>
</dbReference>
<sequence>MVSLQKFCKEKMELSKRVPLMLLFGWFLFALHAGSISAERSTYIVHMDTTFMPKALASHHHWYSSIVDSIKPIGSTSSSDGHHSKPILLYTYSNAVHGFSAVLSQDELQAVKRSPGFLSAYSDSLATLDTTHTFEFLSLSSTTGLWPASKYGKDVIVGVIDTGVWPESPSFRDDGMTKIPLKWKGTCEVGQEFNSSLCNSKLIGARSFSKGVIAANPNLGFLTMNSTRDTFGHGTHTSSTVAGNYVEGASFFGYALGTARGVAPRARLAIYKVIWDEGRYASDVLAGIDQAVADGVDIISISMGFSFDPLYRDPIAIASFGAMERGVLVSSSAGNAGLRRRLHNGIPWILTVAAGSIDRWFAGILTLGNGLTVTGWSMFPARAVVENAQLVYNKTISACNSTQQLSIGASYEIIVCDDTWPFNEQITNIAASSFRAGIFISDNPRIFESESFIYPGVVISSTDAREVINYALTAGIEATASIEFQQTFVGTNTAPVVSSYTARGPSPKCPGVLKPDVMAPGTLVLAAWVPNRYAARIGSNMFLASDFNAISGTSMACPHAAGIAALLKGAHPEWSPAAIRSAMMTTANPFDNTQNPIKDNALDFKIATPLAMGAGQVDPNRALDPGLIYDVTPQDYVNLLCSMNFPRNQILTITRSSKNPCLTSSSDLNYPSFIALYTHGAMGILVQKFQRTVTNVGKGPTTYKAEVMAPKGSVVTVSPDKLVFGQMYEKQSYTLTINYSGDENEPVTFGSIIWVEDNGKHRVRSPIVVSPTVELW</sequence>
<dbReference type="FunFam" id="3.40.50.200:FF:000006">
    <property type="entry name" value="Subtilisin-like protease SBT1.5"/>
    <property type="match status" value="1"/>
</dbReference>
<dbReference type="GO" id="GO:0006508">
    <property type="term" value="P:proteolysis"/>
    <property type="evidence" value="ECO:0007669"/>
    <property type="project" value="UniProtKB-KW"/>
</dbReference>
<dbReference type="EMBL" id="CAUOFW020000703">
    <property type="protein sequence ID" value="CAK9135327.1"/>
    <property type="molecule type" value="Genomic_DNA"/>
</dbReference>
<keyword evidence="8" id="KW-0325">Glycoprotein</keyword>
<dbReference type="InterPro" id="IPR023828">
    <property type="entry name" value="Peptidase_S8_Ser-AS"/>
</dbReference>
<dbReference type="PROSITE" id="PS00138">
    <property type="entry name" value="SUBTILASE_SER"/>
    <property type="match status" value="1"/>
</dbReference>
<dbReference type="InterPro" id="IPR010259">
    <property type="entry name" value="S8pro/Inhibitor_I9"/>
</dbReference>
<feature type="domain" description="Peptidase S8/S53" evidence="11">
    <location>
        <begin position="152"/>
        <end position="593"/>
    </location>
</feature>
<dbReference type="Pfam" id="PF17766">
    <property type="entry name" value="fn3_6"/>
    <property type="match status" value="1"/>
</dbReference>
<dbReference type="Gene3D" id="3.50.30.30">
    <property type="match status" value="1"/>
</dbReference>
<proteinExistence type="inferred from homology"/>
<protein>
    <recommendedName>
        <fullName evidence="16">Subtilisin-like protease SBT1.9</fullName>
    </recommendedName>
</protein>
<dbReference type="InterPro" id="IPR000209">
    <property type="entry name" value="Peptidase_S8/S53_dom"/>
</dbReference>
<organism evidence="14 15">
    <name type="scientific">Ilex paraguariensis</name>
    <name type="common">yerba mate</name>
    <dbReference type="NCBI Taxonomy" id="185542"/>
    <lineage>
        <taxon>Eukaryota</taxon>
        <taxon>Viridiplantae</taxon>
        <taxon>Streptophyta</taxon>
        <taxon>Embryophyta</taxon>
        <taxon>Tracheophyta</taxon>
        <taxon>Spermatophyta</taxon>
        <taxon>Magnoliopsida</taxon>
        <taxon>eudicotyledons</taxon>
        <taxon>Gunneridae</taxon>
        <taxon>Pentapetalae</taxon>
        <taxon>asterids</taxon>
        <taxon>campanulids</taxon>
        <taxon>Aquifoliales</taxon>
        <taxon>Aquifoliaceae</taxon>
        <taxon>Ilex</taxon>
    </lineage>
</organism>
<dbReference type="GO" id="GO:0004252">
    <property type="term" value="F:serine-type endopeptidase activity"/>
    <property type="evidence" value="ECO:0007669"/>
    <property type="project" value="UniProtKB-UniRule"/>
</dbReference>
<dbReference type="PROSITE" id="PS51892">
    <property type="entry name" value="SUBTILASE"/>
    <property type="match status" value="1"/>
</dbReference>
<evidence type="ECO:0000256" key="5">
    <source>
        <dbReference type="ARBA" id="ARBA00022729"/>
    </source>
</evidence>
<dbReference type="InterPro" id="IPR045051">
    <property type="entry name" value="SBT"/>
</dbReference>
<dbReference type="Pfam" id="PF05922">
    <property type="entry name" value="Inhibitor_I9"/>
    <property type="match status" value="1"/>
</dbReference>
<dbReference type="CDD" id="cd02120">
    <property type="entry name" value="PA_subtilisin_like"/>
    <property type="match status" value="1"/>
</dbReference>
<keyword evidence="5" id="KW-0732">Signal</keyword>
<evidence type="ECO:0000313" key="15">
    <source>
        <dbReference type="Proteomes" id="UP001642360"/>
    </source>
</evidence>
<dbReference type="PRINTS" id="PR00723">
    <property type="entry name" value="SUBTILISIN"/>
</dbReference>
<keyword evidence="6 10" id="KW-0378">Hydrolase</keyword>
<dbReference type="InterPro" id="IPR034197">
    <property type="entry name" value="Peptidases_S8_3"/>
</dbReference>
<dbReference type="Pfam" id="PF00082">
    <property type="entry name" value="Peptidase_S8"/>
    <property type="match status" value="1"/>
</dbReference>
<dbReference type="AlphaFoldDB" id="A0ABC8QZS4"/>
<dbReference type="InterPro" id="IPR036852">
    <property type="entry name" value="Peptidase_S8/S53_dom_sf"/>
</dbReference>
<feature type="active site" description="Charge relay system" evidence="9 10">
    <location>
        <position position="161"/>
    </location>
</feature>
<dbReference type="Gene3D" id="3.40.50.200">
    <property type="entry name" value="Peptidase S8/S53 domain"/>
    <property type="match status" value="1"/>
</dbReference>
<dbReference type="FunFam" id="3.30.70.80:FF:000003">
    <property type="entry name" value="Subtilisin-like protease SBT1.9"/>
    <property type="match status" value="1"/>
</dbReference>
<dbReference type="Proteomes" id="UP001642360">
    <property type="component" value="Unassembled WGS sequence"/>
</dbReference>
<comment type="caution">
    <text evidence="14">The sequence shown here is derived from an EMBL/GenBank/DDBJ whole genome shotgun (WGS) entry which is preliminary data.</text>
</comment>
<keyword evidence="3" id="KW-0964">Secreted</keyword>
<keyword evidence="15" id="KW-1185">Reference proteome</keyword>
<dbReference type="CDD" id="cd04852">
    <property type="entry name" value="Peptidases_S8_3"/>
    <property type="match status" value="1"/>
</dbReference>
<evidence type="ECO:0000256" key="1">
    <source>
        <dbReference type="ARBA" id="ARBA00004613"/>
    </source>
</evidence>
<evidence type="ECO:0000256" key="10">
    <source>
        <dbReference type="PROSITE-ProRule" id="PRU01240"/>
    </source>
</evidence>
<comment type="subcellular location">
    <subcellularLocation>
        <location evidence="1">Secreted</location>
    </subcellularLocation>
</comment>
<dbReference type="PANTHER" id="PTHR10795">
    <property type="entry name" value="PROPROTEIN CONVERTASE SUBTILISIN/KEXIN"/>
    <property type="match status" value="1"/>
</dbReference>
<feature type="domain" description="Subtilisin-like protease fibronectin type-III" evidence="13">
    <location>
        <begin position="667"/>
        <end position="769"/>
    </location>
</feature>
<evidence type="ECO:0000256" key="6">
    <source>
        <dbReference type="ARBA" id="ARBA00022801"/>
    </source>
</evidence>